<dbReference type="EMBL" id="ML975304">
    <property type="protein sequence ID" value="KAF1834301.1"/>
    <property type="molecule type" value="Genomic_DNA"/>
</dbReference>
<keyword evidence="3" id="KW-1185">Reference proteome</keyword>
<feature type="compositionally biased region" description="Low complexity" evidence="1">
    <location>
        <begin position="136"/>
        <end position="150"/>
    </location>
</feature>
<gene>
    <name evidence="2" type="ORF">BDW02DRAFT_342696</name>
</gene>
<dbReference type="Proteomes" id="UP000800040">
    <property type="component" value="Unassembled WGS sequence"/>
</dbReference>
<dbReference type="AlphaFoldDB" id="A0A6A5KDZ9"/>
<evidence type="ECO:0000256" key="1">
    <source>
        <dbReference type="SAM" id="MobiDB-lite"/>
    </source>
</evidence>
<evidence type="ECO:0000313" key="2">
    <source>
        <dbReference type="EMBL" id="KAF1834301.1"/>
    </source>
</evidence>
<protein>
    <submittedName>
        <fullName evidence="2">Uncharacterized protein</fullName>
    </submittedName>
</protein>
<dbReference type="OrthoDB" id="3797344at2759"/>
<sequence length="175" mass="18729">MCYILIPTCSSASHPTSAHAHGPPTCSQTLRTRYALCSHAATHSMDPPSCPNRMKRRRISAAGSMCEACEQGRRRRESLSVGPSGKRVQARRASLGLKRGEGGGRGAAVGRGKEGCVEVDGVWSEEQGKRRRKRNASTGCAKAGGSSSSVAGSCCMVLGVEKRRWKKRQCVTKPE</sequence>
<name>A0A6A5KDZ9_9PLEO</name>
<accession>A0A6A5KDZ9</accession>
<proteinExistence type="predicted"/>
<evidence type="ECO:0000313" key="3">
    <source>
        <dbReference type="Proteomes" id="UP000800040"/>
    </source>
</evidence>
<reference evidence="2" key="1">
    <citation type="submission" date="2020-01" db="EMBL/GenBank/DDBJ databases">
        <authorList>
            <consortium name="DOE Joint Genome Institute"/>
            <person name="Haridas S."/>
            <person name="Albert R."/>
            <person name="Binder M."/>
            <person name="Bloem J."/>
            <person name="Labutti K."/>
            <person name="Salamov A."/>
            <person name="Andreopoulos B."/>
            <person name="Baker S.E."/>
            <person name="Barry K."/>
            <person name="Bills G."/>
            <person name="Bluhm B.H."/>
            <person name="Cannon C."/>
            <person name="Castanera R."/>
            <person name="Culley D.E."/>
            <person name="Daum C."/>
            <person name="Ezra D."/>
            <person name="Gonzalez J.B."/>
            <person name="Henrissat B."/>
            <person name="Kuo A."/>
            <person name="Liang C."/>
            <person name="Lipzen A."/>
            <person name="Lutzoni F."/>
            <person name="Magnuson J."/>
            <person name="Mondo S."/>
            <person name="Nolan M."/>
            <person name="Ohm R."/>
            <person name="Pangilinan J."/>
            <person name="Park H.-J."/>
            <person name="Ramirez L."/>
            <person name="Alfaro M."/>
            <person name="Sun H."/>
            <person name="Tritt A."/>
            <person name="Yoshinaga Y."/>
            <person name="Zwiers L.-H."/>
            <person name="Turgeon B.G."/>
            <person name="Goodwin S.B."/>
            <person name="Spatafora J.W."/>
            <person name="Crous P.W."/>
            <person name="Grigoriev I.V."/>
        </authorList>
    </citation>
    <scope>NUCLEOTIDE SEQUENCE</scope>
    <source>
        <strain evidence="2">P77</strain>
    </source>
</reference>
<feature type="region of interest" description="Disordered" evidence="1">
    <location>
        <begin position="127"/>
        <end position="150"/>
    </location>
</feature>
<organism evidence="2 3">
    <name type="scientific">Decorospora gaudefroyi</name>
    <dbReference type="NCBI Taxonomy" id="184978"/>
    <lineage>
        <taxon>Eukaryota</taxon>
        <taxon>Fungi</taxon>
        <taxon>Dikarya</taxon>
        <taxon>Ascomycota</taxon>
        <taxon>Pezizomycotina</taxon>
        <taxon>Dothideomycetes</taxon>
        <taxon>Pleosporomycetidae</taxon>
        <taxon>Pleosporales</taxon>
        <taxon>Pleosporineae</taxon>
        <taxon>Pleosporaceae</taxon>
        <taxon>Decorospora</taxon>
    </lineage>
</organism>